<evidence type="ECO:0000256" key="1">
    <source>
        <dbReference type="ARBA" id="ARBA00004448"/>
    </source>
</evidence>
<proteinExistence type="inferred from homology"/>
<evidence type="ECO:0000256" key="10">
    <source>
        <dbReference type="PROSITE-ProRule" id="PRU00282"/>
    </source>
</evidence>
<evidence type="ECO:0000313" key="12">
    <source>
        <dbReference type="EMBL" id="KFM64077.1"/>
    </source>
</evidence>
<evidence type="ECO:0000256" key="11">
    <source>
        <dbReference type="RuleBase" id="RU000488"/>
    </source>
</evidence>
<dbReference type="PANTHER" id="PTHR46131">
    <property type="entry name" value="SD08549P"/>
    <property type="match status" value="1"/>
</dbReference>
<dbReference type="InterPro" id="IPR018108">
    <property type="entry name" value="MCP_transmembrane"/>
</dbReference>
<dbReference type="AlphaFoldDB" id="A0A087TG38"/>
<keyword evidence="5" id="KW-0677">Repeat</keyword>
<keyword evidence="3 11" id="KW-0813">Transport</keyword>
<evidence type="ECO:0000256" key="3">
    <source>
        <dbReference type="ARBA" id="ARBA00022448"/>
    </source>
</evidence>
<dbReference type="PROSITE" id="PS50920">
    <property type="entry name" value="SOLCAR"/>
    <property type="match status" value="2"/>
</dbReference>
<dbReference type="InterPro" id="IPR052465">
    <property type="entry name" value="Mito_NAD+_Carrier"/>
</dbReference>
<dbReference type="InterPro" id="IPR023395">
    <property type="entry name" value="MCP_dom_sf"/>
</dbReference>
<evidence type="ECO:0000256" key="6">
    <source>
        <dbReference type="ARBA" id="ARBA00022792"/>
    </source>
</evidence>
<dbReference type="Pfam" id="PF00153">
    <property type="entry name" value="Mito_carr"/>
    <property type="match status" value="3"/>
</dbReference>
<dbReference type="OrthoDB" id="2139348at2759"/>
<dbReference type="Proteomes" id="UP000054359">
    <property type="component" value="Unassembled WGS sequence"/>
</dbReference>
<keyword evidence="13" id="KW-1185">Reference proteome</keyword>
<dbReference type="STRING" id="407821.A0A087TG38"/>
<dbReference type="Gene3D" id="1.50.40.10">
    <property type="entry name" value="Mitochondrial carrier domain"/>
    <property type="match status" value="1"/>
</dbReference>
<evidence type="ECO:0000313" key="13">
    <source>
        <dbReference type="Proteomes" id="UP000054359"/>
    </source>
</evidence>
<dbReference type="SUPFAM" id="SSF103506">
    <property type="entry name" value="Mitochondrial carrier"/>
    <property type="match status" value="1"/>
</dbReference>
<dbReference type="OMA" id="GCAFNTG"/>
<organism evidence="12 13">
    <name type="scientific">Stegodyphus mimosarum</name>
    <name type="common">African social velvet spider</name>
    <dbReference type="NCBI Taxonomy" id="407821"/>
    <lineage>
        <taxon>Eukaryota</taxon>
        <taxon>Metazoa</taxon>
        <taxon>Ecdysozoa</taxon>
        <taxon>Arthropoda</taxon>
        <taxon>Chelicerata</taxon>
        <taxon>Arachnida</taxon>
        <taxon>Araneae</taxon>
        <taxon>Araneomorphae</taxon>
        <taxon>Entelegynae</taxon>
        <taxon>Eresoidea</taxon>
        <taxon>Eresidae</taxon>
        <taxon>Stegodyphus</taxon>
    </lineage>
</organism>
<keyword evidence="7" id="KW-1133">Transmembrane helix</keyword>
<evidence type="ECO:0000256" key="4">
    <source>
        <dbReference type="ARBA" id="ARBA00022692"/>
    </source>
</evidence>
<reference evidence="12 13" key="1">
    <citation type="submission" date="2013-11" db="EMBL/GenBank/DDBJ databases">
        <title>Genome sequencing of Stegodyphus mimosarum.</title>
        <authorList>
            <person name="Bechsgaard J."/>
        </authorList>
    </citation>
    <scope>NUCLEOTIDE SEQUENCE [LARGE SCALE GENOMIC DNA]</scope>
</reference>
<dbReference type="EMBL" id="KK115058">
    <property type="protein sequence ID" value="KFM64077.1"/>
    <property type="molecule type" value="Genomic_DNA"/>
</dbReference>
<evidence type="ECO:0000256" key="7">
    <source>
        <dbReference type="ARBA" id="ARBA00022989"/>
    </source>
</evidence>
<comment type="similarity">
    <text evidence="2 11">Belongs to the mitochondrial carrier (TC 2.A.29) family.</text>
</comment>
<accession>A0A087TG38</accession>
<dbReference type="GO" id="GO:0005743">
    <property type="term" value="C:mitochondrial inner membrane"/>
    <property type="evidence" value="ECO:0007669"/>
    <property type="project" value="UniProtKB-SubCell"/>
</dbReference>
<keyword evidence="9 10" id="KW-0472">Membrane</keyword>
<evidence type="ECO:0000256" key="2">
    <source>
        <dbReference type="ARBA" id="ARBA00006375"/>
    </source>
</evidence>
<gene>
    <name evidence="12" type="ORF">X975_00392</name>
</gene>
<comment type="subcellular location">
    <subcellularLocation>
        <location evidence="1">Mitochondrion inner membrane</location>
        <topology evidence="1">Multi-pass membrane protein</topology>
    </subcellularLocation>
</comment>
<feature type="non-terminal residue" evidence="12">
    <location>
        <position position="279"/>
    </location>
</feature>
<keyword evidence="6" id="KW-0999">Mitochondrion inner membrane</keyword>
<evidence type="ECO:0000256" key="5">
    <source>
        <dbReference type="ARBA" id="ARBA00022737"/>
    </source>
</evidence>
<protein>
    <submittedName>
        <fullName evidence="12">Mitochondrial carrier triple repeat protein 1</fullName>
    </submittedName>
</protein>
<name>A0A087TG38_STEMI</name>
<feature type="repeat" description="Solcar" evidence="10">
    <location>
        <begin position="117"/>
        <end position="201"/>
    </location>
</feature>
<dbReference type="PANTHER" id="PTHR46131:SF1">
    <property type="entry name" value="SD08549P"/>
    <property type="match status" value="1"/>
</dbReference>
<evidence type="ECO:0000256" key="9">
    <source>
        <dbReference type="ARBA" id="ARBA00023136"/>
    </source>
</evidence>
<feature type="repeat" description="Solcar" evidence="10">
    <location>
        <begin position="28"/>
        <end position="108"/>
    </location>
</feature>
<evidence type="ECO:0000256" key="8">
    <source>
        <dbReference type="ARBA" id="ARBA00023128"/>
    </source>
</evidence>
<keyword evidence="4 10" id="KW-0812">Transmembrane</keyword>
<sequence length="279" mass="31596">MCCINNMAVATAQSSKSNIQPKQFLKKLKEYEEFVCGWGSAFINIMITFPINKVMFRQMLHGVDSQHAIRQLKKEGMQFLYRGCLPPLLQKTASVSLMFGTYKTYGEIISNEFPTIPPLTVLCAAATLAGSTEAILTPFERVQTLLQDGHYNTKFRNTYHAFTELRKFGFKEYYRGFTPIILRNSVGNILFFGLKDEVKELLPSSNSVLHNLINDFISGAFVGALCSTIFYPVNVVKTQMQVCCGTPFSSISEAFRLTYQERGCSIRKMYLGVHVNYTR</sequence>
<keyword evidence="8" id="KW-0496">Mitochondrion</keyword>
<dbReference type="GO" id="GO:0051724">
    <property type="term" value="F:NAD transmembrane transporter activity"/>
    <property type="evidence" value="ECO:0007669"/>
    <property type="project" value="TreeGrafter"/>
</dbReference>